<dbReference type="PROSITE" id="PS51892">
    <property type="entry name" value="SUBTILASE"/>
    <property type="match status" value="1"/>
</dbReference>
<feature type="active site" description="Charge relay system" evidence="5 6">
    <location>
        <position position="161"/>
    </location>
</feature>
<comment type="caution">
    <text evidence="8">The sequence shown here is derived from an EMBL/GenBank/DDBJ whole genome shotgun (WGS) entry which is preliminary data.</text>
</comment>
<dbReference type="Pfam" id="PF00082">
    <property type="entry name" value="Peptidase_S8"/>
    <property type="match status" value="1"/>
</dbReference>
<evidence type="ECO:0000256" key="1">
    <source>
        <dbReference type="ARBA" id="ARBA00011073"/>
    </source>
</evidence>
<dbReference type="RefSeq" id="WP_109764275.1">
    <property type="nucleotide sequence ID" value="NZ_QGGU01000009.1"/>
</dbReference>
<evidence type="ECO:0000313" key="9">
    <source>
        <dbReference type="Proteomes" id="UP000245790"/>
    </source>
</evidence>
<evidence type="ECO:0000256" key="6">
    <source>
        <dbReference type="PROSITE-ProRule" id="PRU01240"/>
    </source>
</evidence>
<feature type="active site" description="Charge relay system" evidence="5 6">
    <location>
        <position position="211"/>
    </location>
</feature>
<name>A0A316G2J7_9GAMM</name>
<sequence>MIKLLCRYGLLLGCFVYSLAIRSAVIDPALNSFLKQSQDHTLQEVLVTFDQTYPVTNNQLRYLSDEGMTGSRLNDLPMVLVKATATQIKTLVMREDVVSIWCNELLEYESIQHYESSSSSIKELTLLQRLKVSLIDNQEQLNAHHRTSSVSTNKVSVLLNDSGIDITHQDLSFPDVVRQNLTIQPELSSYSNIAPLRMQSSLKNTDIGAGHGTLVAGAISGSGALSAGKYMGVAPETPIISIGSGNKKTLFDALAGMDYALQQRQRLNIRVVLNAFGSRHDMGTPLNISHPMTIATKRLSDRGIITVFSAGNEGNKPGSLTGSYKKAPWVITVAAASRDKNIAEFSSFGAPVKAQEIIMDDRRYFWQDQPTITAPGQNQISLRASLSSLSALSLRGDSQQLSARLLAYYTQASGTSLSAAYVSGVIAAMLEKNPELSCQQIKIILQRTAEPIEQAEPWQAGAGVINKKAAIEAASKNVSVNTGKVSSEFSSL</sequence>
<evidence type="ECO:0000256" key="4">
    <source>
        <dbReference type="ARBA" id="ARBA00022825"/>
    </source>
</evidence>
<keyword evidence="9" id="KW-1185">Reference proteome</keyword>
<dbReference type="GO" id="GO:0004252">
    <property type="term" value="F:serine-type endopeptidase activity"/>
    <property type="evidence" value="ECO:0007669"/>
    <property type="project" value="UniProtKB-UniRule"/>
</dbReference>
<evidence type="ECO:0000259" key="7">
    <source>
        <dbReference type="Pfam" id="PF00082"/>
    </source>
</evidence>
<organism evidence="8 9">
    <name type="scientific">Pleionea mediterranea</name>
    <dbReference type="NCBI Taxonomy" id="523701"/>
    <lineage>
        <taxon>Bacteria</taxon>
        <taxon>Pseudomonadati</taxon>
        <taxon>Pseudomonadota</taxon>
        <taxon>Gammaproteobacteria</taxon>
        <taxon>Oceanospirillales</taxon>
        <taxon>Pleioneaceae</taxon>
        <taxon>Pleionea</taxon>
    </lineage>
</organism>
<dbReference type="PROSITE" id="PS00137">
    <property type="entry name" value="SUBTILASE_HIS"/>
    <property type="match status" value="1"/>
</dbReference>
<dbReference type="Gene3D" id="3.40.50.200">
    <property type="entry name" value="Peptidase S8/S53 domain"/>
    <property type="match status" value="1"/>
</dbReference>
<evidence type="ECO:0000256" key="5">
    <source>
        <dbReference type="PIRSR" id="PIRSR615500-1"/>
    </source>
</evidence>
<evidence type="ECO:0000256" key="3">
    <source>
        <dbReference type="ARBA" id="ARBA00022801"/>
    </source>
</evidence>
<dbReference type="InterPro" id="IPR015500">
    <property type="entry name" value="Peptidase_S8_subtilisin-rel"/>
</dbReference>
<keyword evidence="2 6" id="KW-0645">Protease</keyword>
<dbReference type="OrthoDB" id="9790784at2"/>
<dbReference type="AlphaFoldDB" id="A0A316G2J7"/>
<dbReference type="PRINTS" id="PR00723">
    <property type="entry name" value="SUBTILISIN"/>
</dbReference>
<gene>
    <name evidence="8" type="ORF">C8D97_109158</name>
</gene>
<dbReference type="InterPro" id="IPR022398">
    <property type="entry name" value="Peptidase_S8_His-AS"/>
</dbReference>
<dbReference type="PANTHER" id="PTHR43806:SF11">
    <property type="entry name" value="CEREVISIN-RELATED"/>
    <property type="match status" value="1"/>
</dbReference>
<dbReference type="PANTHER" id="PTHR43806">
    <property type="entry name" value="PEPTIDASE S8"/>
    <property type="match status" value="1"/>
</dbReference>
<evidence type="ECO:0000256" key="2">
    <source>
        <dbReference type="ARBA" id="ARBA00022670"/>
    </source>
</evidence>
<keyword evidence="3 6" id="KW-0378">Hydrolase</keyword>
<proteinExistence type="inferred from homology"/>
<dbReference type="GO" id="GO:0006508">
    <property type="term" value="P:proteolysis"/>
    <property type="evidence" value="ECO:0007669"/>
    <property type="project" value="UniProtKB-KW"/>
</dbReference>
<dbReference type="SUPFAM" id="SSF52743">
    <property type="entry name" value="Subtilisin-like"/>
    <property type="match status" value="1"/>
</dbReference>
<reference evidence="8 9" key="1">
    <citation type="submission" date="2018-05" db="EMBL/GenBank/DDBJ databases">
        <title>Genomic Encyclopedia of Type Strains, Phase IV (KMG-IV): sequencing the most valuable type-strain genomes for metagenomic binning, comparative biology and taxonomic classification.</title>
        <authorList>
            <person name="Goeker M."/>
        </authorList>
    </citation>
    <scope>NUCLEOTIDE SEQUENCE [LARGE SCALE GENOMIC DNA]</scope>
    <source>
        <strain evidence="8 9">DSM 25350</strain>
    </source>
</reference>
<dbReference type="InterPro" id="IPR000209">
    <property type="entry name" value="Peptidase_S8/S53_dom"/>
</dbReference>
<comment type="similarity">
    <text evidence="1 6">Belongs to the peptidase S8 family.</text>
</comment>
<evidence type="ECO:0000313" key="8">
    <source>
        <dbReference type="EMBL" id="PWK48607.1"/>
    </source>
</evidence>
<protein>
    <submittedName>
        <fullName evidence="8">Subtilase family protein</fullName>
    </submittedName>
</protein>
<dbReference type="InterPro" id="IPR050131">
    <property type="entry name" value="Peptidase_S8_subtilisin-like"/>
</dbReference>
<dbReference type="InterPro" id="IPR036852">
    <property type="entry name" value="Peptidase_S8/S53_dom_sf"/>
</dbReference>
<accession>A0A316G2J7</accession>
<feature type="domain" description="Peptidase S8/S53" evidence="7">
    <location>
        <begin position="153"/>
        <end position="450"/>
    </location>
</feature>
<keyword evidence="4 6" id="KW-0720">Serine protease</keyword>
<dbReference type="Proteomes" id="UP000245790">
    <property type="component" value="Unassembled WGS sequence"/>
</dbReference>
<feature type="active site" description="Charge relay system" evidence="5 6">
    <location>
        <position position="416"/>
    </location>
</feature>
<dbReference type="EMBL" id="QGGU01000009">
    <property type="protein sequence ID" value="PWK48607.1"/>
    <property type="molecule type" value="Genomic_DNA"/>
</dbReference>